<feature type="domain" description="DRBM" evidence="2">
    <location>
        <begin position="103"/>
        <end position="169"/>
    </location>
</feature>
<keyword evidence="1" id="KW-0694">RNA-binding</keyword>
<name>A0A8C9UZ29_SCLFO</name>
<dbReference type="FunFam" id="3.30.160.20:FF:000009">
    <property type="entry name" value="Adenosine deaminase RNA-specific B2 (inactive)"/>
    <property type="match status" value="1"/>
</dbReference>
<dbReference type="PROSITE" id="PS50141">
    <property type="entry name" value="A_DEAMIN_EDITASE"/>
    <property type="match status" value="1"/>
</dbReference>
<organism evidence="4 5">
    <name type="scientific">Scleropages formosus</name>
    <name type="common">Asian bonytongue</name>
    <name type="synonym">Osteoglossum formosum</name>
    <dbReference type="NCBI Taxonomy" id="113540"/>
    <lineage>
        <taxon>Eukaryota</taxon>
        <taxon>Metazoa</taxon>
        <taxon>Chordata</taxon>
        <taxon>Craniata</taxon>
        <taxon>Vertebrata</taxon>
        <taxon>Euteleostomi</taxon>
        <taxon>Actinopterygii</taxon>
        <taxon>Neopterygii</taxon>
        <taxon>Teleostei</taxon>
        <taxon>Osteoglossocephala</taxon>
        <taxon>Osteoglossomorpha</taxon>
        <taxon>Osteoglossiformes</taxon>
        <taxon>Osteoglossidae</taxon>
        <taxon>Scleropages</taxon>
    </lineage>
</organism>
<dbReference type="GO" id="GO:0006382">
    <property type="term" value="P:adenosine to inosine editing"/>
    <property type="evidence" value="ECO:0007669"/>
    <property type="project" value="TreeGrafter"/>
</dbReference>
<dbReference type="SMART" id="SM00552">
    <property type="entry name" value="ADEAMc"/>
    <property type="match status" value="1"/>
</dbReference>
<evidence type="ECO:0000259" key="3">
    <source>
        <dbReference type="PROSITE" id="PS50141"/>
    </source>
</evidence>
<reference evidence="4" key="2">
    <citation type="submission" date="2025-08" db="UniProtKB">
        <authorList>
            <consortium name="Ensembl"/>
        </authorList>
    </citation>
    <scope>IDENTIFICATION</scope>
</reference>
<dbReference type="Proteomes" id="UP000694397">
    <property type="component" value="Chromosome 7"/>
</dbReference>
<dbReference type="Pfam" id="PF02137">
    <property type="entry name" value="A_deamin"/>
    <property type="match status" value="1"/>
</dbReference>
<protein>
    <submittedName>
        <fullName evidence="4">Adenosine deaminase RNA specific B2 (inactive)</fullName>
    </submittedName>
</protein>
<reference evidence="4 5" key="1">
    <citation type="submission" date="2019-04" db="EMBL/GenBank/DDBJ databases">
        <authorList>
            <consortium name="Wellcome Sanger Institute Data Sharing"/>
        </authorList>
    </citation>
    <scope>NUCLEOTIDE SEQUENCE [LARGE SCALE GENOMIC DNA]</scope>
</reference>
<dbReference type="GO" id="GO:0005737">
    <property type="term" value="C:cytoplasm"/>
    <property type="evidence" value="ECO:0007669"/>
    <property type="project" value="TreeGrafter"/>
</dbReference>
<feature type="domain" description="DRBM" evidence="2">
    <location>
        <begin position="255"/>
        <end position="306"/>
    </location>
</feature>
<dbReference type="SMART" id="SM00358">
    <property type="entry name" value="DSRM"/>
    <property type="match status" value="2"/>
</dbReference>
<dbReference type="GeneTree" id="ENSGT00940000157252"/>
<dbReference type="GO" id="GO:0003725">
    <property type="term" value="F:double-stranded RNA binding"/>
    <property type="evidence" value="ECO:0007669"/>
    <property type="project" value="TreeGrafter"/>
</dbReference>
<evidence type="ECO:0000313" key="5">
    <source>
        <dbReference type="Proteomes" id="UP000694397"/>
    </source>
</evidence>
<dbReference type="OrthoDB" id="10268011at2759"/>
<dbReference type="Pfam" id="PF00035">
    <property type="entry name" value="dsrm"/>
    <property type="match status" value="2"/>
</dbReference>
<dbReference type="Gene3D" id="3.30.160.20">
    <property type="match status" value="2"/>
</dbReference>
<accession>A0A8C9UZ29</accession>
<evidence type="ECO:0000259" key="2">
    <source>
        <dbReference type="PROSITE" id="PS50137"/>
    </source>
</evidence>
<dbReference type="InterPro" id="IPR002466">
    <property type="entry name" value="A_deamin"/>
</dbReference>
<keyword evidence="5" id="KW-1185">Reference proteome</keyword>
<dbReference type="GO" id="GO:0008251">
    <property type="term" value="F:tRNA-specific adenosine deaminase activity"/>
    <property type="evidence" value="ECO:0007669"/>
    <property type="project" value="TreeGrafter"/>
</dbReference>
<dbReference type="AlphaFoldDB" id="A0A8C9UZ29"/>
<dbReference type="PANTHER" id="PTHR10910">
    <property type="entry name" value="EUKARYOTE SPECIFIC DSRNA BINDING PROTEIN"/>
    <property type="match status" value="1"/>
</dbReference>
<reference evidence="4" key="3">
    <citation type="submission" date="2025-09" db="UniProtKB">
        <authorList>
            <consortium name="Ensembl"/>
        </authorList>
    </citation>
    <scope>IDENTIFICATION</scope>
</reference>
<dbReference type="GO" id="GO:0003726">
    <property type="term" value="F:double-stranded RNA adenosine deaminase activity"/>
    <property type="evidence" value="ECO:0007669"/>
    <property type="project" value="TreeGrafter"/>
</dbReference>
<gene>
    <name evidence="4" type="primary">ADARB2</name>
</gene>
<dbReference type="SUPFAM" id="SSF54768">
    <property type="entry name" value="dsRNA-binding domain-like"/>
    <property type="match status" value="2"/>
</dbReference>
<dbReference type="GO" id="GO:0005730">
    <property type="term" value="C:nucleolus"/>
    <property type="evidence" value="ECO:0007669"/>
    <property type="project" value="TreeGrafter"/>
</dbReference>
<dbReference type="PROSITE" id="PS50137">
    <property type="entry name" value="DS_RBD"/>
    <property type="match status" value="2"/>
</dbReference>
<evidence type="ECO:0000256" key="1">
    <source>
        <dbReference type="PROSITE-ProRule" id="PRU00266"/>
    </source>
</evidence>
<dbReference type="InterPro" id="IPR044460">
    <property type="entry name" value="ADAR3_DSRM_1"/>
</dbReference>
<dbReference type="Ensembl" id="ENSSFOT00015007737.2">
    <property type="protein sequence ID" value="ENSSFOP00015007626.2"/>
    <property type="gene ID" value="ENSSFOG00015004693.2"/>
</dbReference>
<feature type="domain" description="A to I editase" evidence="3">
    <location>
        <begin position="377"/>
        <end position="709"/>
    </location>
</feature>
<dbReference type="PANTHER" id="PTHR10910:SF17">
    <property type="entry name" value="DOUBLE-STRANDED RNA-SPECIFIC EDITASE B2"/>
    <property type="match status" value="1"/>
</dbReference>
<evidence type="ECO:0000313" key="4">
    <source>
        <dbReference type="Ensembl" id="ENSSFOP00015007626.2"/>
    </source>
</evidence>
<proteinExistence type="predicted"/>
<dbReference type="InterPro" id="IPR014720">
    <property type="entry name" value="dsRBD_dom"/>
</dbReference>
<dbReference type="CDD" id="cd19896">
    <property type="entry name" value="DSRM_RED2_rpt1"/>
    <property type="match status" value="1"/>
</dbReference>
<sequence>MSPGWPGNALGFPQRNWRRCAGRGKSGVLCLDYCPRTSSGEVKENRDTRNLDSGAVGPRCFQSFRSAGGTFGRERMQPLEGGAGSGRLLQLQLVCRKHSWSVSPKNALVHLNELRPGLKYRTLSQRGPRHAPVFSVTVEVDGVAFQGTGATKKKAKMRAAELALGSFVQFPNAPQALFTMGALGPTSVDFTSDRATDLLGALFKGFEPGHGDGKLDHLPPDLAVCSHWGQGAEPGLREHRSPVALLNELRPGLRYLCLPRGAEGGRVRRSFVMALTVDGRTFEGSGRSKKLAKNQAALSALRDLFAGALPPEWSTIHKLDRKCPLLPQVSMVAVSRLVAEKYSELAVRWSPLHACPRVLAGIVMTRGMDIRHAEVIAIATGTKCLNGEYMSDQGLVVNDCHAEVVVRRAFVRFLYSQLELFLSKQQEDWQRSIFIPHEDKGYRLHSDVRFHMYVSSSPCGDARLNSPYETTADSHRLLHLARRSHSHLRTKIECGEGTVPVRCCHAAQTWDGVLQGEPLATMSCTDKMARWNVLGLQGALLTHLVEPVYLYSLTVGSLQHVGHLSRAVAHRLGGLGGLGPQSVYPCGLCVSGLCRGRPYHPGKSPGTSVNWTAGDAQPEVLNATTGTRMASGSPSRLCKRALFTRWAKLVHRVSPQSTRHLNRISTPLPYCQAKRAAEVYQAVKQRWVSALREAGLGTWVRKPPEQDHFLLCV</sequence>
<dbReference type="GO" id="GO:0006396">
    <property type="term" value="P:RNA processing"/>
    <property type="evidence" value="ECO:0007669"/>
    <property type="project" value="InterPro"/>
</dbReference>